<keyword evidence="4" id="KW-0396">Initiation factor</keyword>
<dbReference type="InParanoid" id="A0A0D0AD04"/>
<dbReference type="SUPFAM" id="SSF101489">
    <property type="entry name" value="Eukaryotic initiation factor 4f subunit eIF4g, eIF4e-binding domain"/>
    <property type="match status" value="1"/>
</dbReference>
<dbReference type="InterPro" id="IPR016024">
    <property type="entry name" value="ARM-type_fold"/>
</dbReference>
<reference evidence="10 11" key="1">
    <citation type="submission" date="2014-04" db="EMBL/GenBank/DDBJ databases">
        <authorList>
            <consortium name="DOE Joint Genome Institute"/>
            <person name="Kuo A."/>
            <person name="Ruytinx J."/>
            <person name="Rineau F."/>
            <person name="Colpaert J."/>
            <person name="Kohler A."/>
            <person name="Nagy L.G."/>
            <person name="Floudas D."/>
            <person name="Copeland A."/>
            <person name="Barry K.W."/>
            <person name="Cichocki N."/>
            <person name="Veneault-Fourrey C."/>
            <person name="LaButti K."/>
            <person name="Lindquist E.A."/>
            <person name="Lipzen A."/>
            <person name="Lundell T."/>
            <person name="Morin E."/>
            <person name="Murat C."/>
            <person name="Sun H."/>
            <person name="Tunlid A."/>
            <person name="Henrissat B."/>
            <person name="Grigoriev I.V."/>
            <person name="Hibbett D.S."/>
            <person name="Martin F."/>
            <person name="Nordberg H.P."/>
            <person name="Cantor M.N."/>
            <person name="Hua S.X."/>
        </authorList>
    </citation>
    <scope>NUCLEOTIDE SEQUENCE [LARGE SCALE GENOMIC DNA]</scope>
    <source>
        <strain evidence="10 11">UH-Slu-Lm8-n1</strain>
    </source>
</reference>
<dbReference type="GO" id="GO:0003729">
    <property type="term" value="F:mRNA binding"/>
    <property type="evidence" value="ECO:0007669"/>
    <property type="project" value="TreeGrafter"/>
</dbReference>
<dbReference type="HOGENOM" id="CLU_264535_0_0_1"/>
<feature type="region of interest" description="Disordered" evidence="8">
    <location>
        <begin position="1242"/>
        <end position="1264"/>
    </location>
</feature>
<evidence type="ECO:0000313" key="11">
    <source>
        <dbReference type="Proteomes" id="UP000054485"/>
    </source>
</evidence>
<feature type="compositionally biased region" description="Low complexity" evidence="8">
    <location>
        <begin position="1144"/>
        <end position="1156"/>
    </location>
</feature>
<dbReference type="GO" id="GO:0016281">
    <property type="term" value="C:eukaryotic translation initiation factor 4F complex"/>
    <property type="evidence" value="ECO:0007669"/>
    <property type="project" value="TreeGrafter"/>
</dbReference>
<dbReference type="EMBL" id="KN835337">
    <property type="protein sequence ID" value="KIK39561.1"/>
    <property type="molecule type" value="Genomic_DNA"/>
</dbReference>
<evidence type="ECO:0000256" key="5">
    <source>
        <dbReference type="ARBA" id="ARBA00022553"/>
    </source>
</evidence>
<dbReference type="Proteomes" id="UP000054485">
    <property type="component" value="Unassembled WGS sequence"/>
</dbReference>
<evidence type="ECO:0000256" key="7">
    <source>
        <dbReference type="ARBA" id="ARBA00022917"/>
    </source>
</evidence>
<feature type="compositionally biased region" description="Polar residues" evidence="8">
    <location>
        <begin position="1"/>
        <end position="11"/>
    </location>
</feature>
<evidence type="ECO:0000256" key="2">
    <source>
        <dbReference type="ARBA" id="ARBA00005775"/>
    </source>
</evidence>
<feature type="region of interest" description="Disordered" evidence="8">
    <location>
        <begin position="121"/>
        <end position="166"/>
    </location>
</feature>
<feature type="compositionally biased region" description="Basic and acidic residues" evidence="8">
    <location>
        <begin position="692"/>
        <end position="701"/>
    </location>
</feature>
<evidence type="ECO:0000313" key="10">
    <source>
        <dbReference type="EMBL" id="KIK39561.1"/>
    </source>
</evidence>
<proteinExistence type="inferred from homology"/>
<dbReference type="InterPro" id="IPR003890">
    <property type="entry name" value="MIF4G-like_typ-3"/>
</dbReference>
<keyword evidence="7" id="KW-0648">Protein biosynthesis</keyword>
<sequence>MSTNICIPTSTTRRKGQTDVVSPEPGDRSFKMLLTTLEMNNSESNSDQTTHLVNNSIEAKREAEAAHNRTTVGGRVRKAQEKEWVRKAIEKKNSKEKRGQEEEGCLESEAEKARIIQAKEERKQQDALTAEEGQLEADDAVQTSPVNESQESEDNEASSPPSSPLLTARSIENLNEVTYPAGIKGPKAELNANVRDARFRYDRDFLMQFMHICKLKPPTLLPTLGVLGIEPVDQASFAMARDGSGRHRNASGAMPVSANRQAPVGLGIGGFQKSPVPSGFQMGNFQSPGSKLTSEERFAMSNPRSASTSSAISQFRSLMVHTPSTGGPDHPMHGSNRIRSKRGEKRGDAKKTPTSQQEHDSGYGAAPILGAGSEPVVPVNRWVPASTTRKVQPDVDSPELVNHKVKALLNKLTVEKFETISDQIIDWANKSVNEEDGETIIQVIRLIFEHATDEPAWSEMYARLCRKIMDHIIASNLLFRKYLLNQCQEDFERGCQWFAKEAAVATAATASKSSDNQAIKTAHAKQGTAEAELYLGEYYNAVQEGTRQYLGLITFIGELFKVQMLTERIMHECVKKLLGSVENLVEEKQLGNVENIVEEKIESLCQLLKTVGQLLDTPKARAHMNVYFTRMKELCKRHNFSARMQFMLQDVFELRDRRWASRNVAAAPIVFAAVYEAATYRHLRISRGGRRLGSERKHEEGLDSGAISGGLPARTPKDGGLLQSDKINNGAPIASVMGRNSLFTGSKKGSKRETPPQRNLDSGGFDLSNIAPISGAGSGPVAPLKLSANRWVPTSATSNVRPDVDPPEVVDRKVKALLNKLTTQRFDLISDQIIQWVNKSVNKDGRTLIRVIRLVFEHASDGAAWSKLYARLCWKMMEQISPEAQDDGIKNAEGKPIAGGQLFRKYLLNHCQEVFERGWFAKEAAAAAKASDDRATMAANDKKGTEEAELYSEEYYAAQKTKRLGLGLTMFLGELFKRQMITECIIHECVRKLLCNVEHPEEEELESLCQLLQMVGQLLDTRKARAQMNVYFMRMKELSKGLSVSFRMQFMLQDVVELRDRKWIRRNAIAAPTTVVAVREVTPRTSAFPGAVLNVQTQSRPGIDIQPLMPSMRPTQHPAGTPSSTKSPTSLPSHSAWEKGVPQSSSSSFASLNSSSHSRRPSTLGLGVSVRDGVSVPRNNVRSVVQPGSVVFGSIDNTSVSLSSSPSAISAVKVKVVQSFGSVPATSSGFANGKTLASALTAASSKQFPKPSSSSTPSNSRIPS</sequence>
<accession>A0A0D0AD04</accession>
<feature type="region of interest" description="Disordered" evidence="8">
    <location>
        <begin position="1"/>
        <end position="27"/>
    </location>
</feature>
<dbReference type="SUPFAM" id="SSF48371">
    <property type="entry name" value="ARM repeat"/>
    <property type="match status" value="2"/>
</dbReference>
<dbReference type="FunFam" id="1.25.40.180:FF:000020">
    <property type="entry name" value="Eukaryotic translation initiation factor subunit"/>
    <property type="match status" value="2"/>
</dbReference>
<dbReference type="Gene3D" id="1.20.970.30">
    <property type="entry name" value="eIF4G, eIF4E-binding domain"/>
    <property type="match status" value="1"/>
</dbReference>
<organism evidence="10 11">
    <name type="scientific">Suillus luteus UH-Slu-Lm8-n1</name>
    <dbReference type="NCBI Taxonomy" id="930992"/>
    <lineage>
        <taxon>Eukaryota</taxon>
        <taxon>Fungi</taxon>
        <taxon>Dikarya</taxon>
        <taxon>Basidiomycota</taxon>
        <taxon>Agaricomycotina</taxon>
        <taxon>Agaricomycetes</taxon>
        <taxon>Agaricomycetidae</taxon>
        <taxon>Boletales</taxon>
        <taxon>Suillineae</taxon>
        <taxon>Suillaceae</taxon>
        <taxon>Suillus</taxon>
    </lineage>
</organism>
<dbReference type="PANTHER" id="PTHR23253:SF9">
    <property type="entry name" value="EUKARYOTIC TRANSLATION INITIATION FACTOR 4 GAMMA 2"/>
    <property type="match status" value="1"/>
</dbReference>
<feature type="region of interest" description="Disordered" evidence="8">
    <location>
        <begin position="738"/>
        <end position="762"/>
    </location>
</feature>
<evidence type="ECO:0000256" key="6">
    <source>
        <dbReference type="ARBA" id="ARBA00022884"/>
    </source>
</evidence>
<evidence type="ECO:0000256" key="8">
    <source>
        <dbReference type="SAM" id="MobiDB-lite"/>
    </source>
</evidence>
<evidence type="ECO:0000259" key="9">
    <source>
        <dbReference type="SMART" id="SM00543"/>
    </source>
</evidence>
<dbReference type="AlphaFoldDB" id="A0A0D0AD04"/>
<keyword evidence="3" id="KW-0963">Cytoplasm</keyword>
<reference evidence="11" key="2">
    <citation type="submission" date="2015-01" db="EMBL/GenBank/DDBJ databases">
        <title>Evolutionary Origins and Diversification of the Mycorrhizal Mutualists.</title>
        <authorList>
            <consortium name="DOE Joint Genome Institute"/>
            <consortium name="Mycorrhizal Genomics Consortium"/>
            <person name="Kohler A."/>
            <person name="Kuo A."/>
            <person name="Nagy L.G."/>
            <person name="Floudas D."/>
            <person name="Copeland A."/>
            <person name="Barry K.W."/>
            <person name="Cichocki N."/>
            <person name="Veneault-Fourrey C."/>
            <person name="LaButti K."/>
            <person name="Lindquist E.A."/>
            <person name="Lipzen A."/>
            <person name="Lundell T."/>
            <person name="Morin E."/>
            <person name="Murat C."/>
            <person name="Riley R."/>
            <person name="Ohm R."/>
            <person name="Sun H."/>
            <person name="Tunlid A."/>
            <person name="Henrissat B."/>
            <person name="Grigoriev I.V."/>
            <person name="Hibbett D.S."/>
            <person name="Martin F."/>
        </authorList>
    </citation>
    <scope>NUCLEOTIDE SEQUENCE [LARGE SCALE GENOMIC DNA]</scope>
    <source>
        <strain evidence="11">UH-Slu-Lm8-n1</strain>
    </source>
</reference>
<keyword evidence="5" id="KW-0597">Phosphoprotein</keyword>
<feature type="region of interest" description="Disordered" evidence="8">
    <location>
        <begin position="691"/>
        <end position="726"/>
    </location>
</feature>
<name>A0A0D0AD04_9AGAM</name>
<feature type="compositionally biased region" description="Low complexity" evidence="8">
    <location>
        <begin position="1121"/>
        <end position="1135"/>
    </location>
</feature>
<feature type="domain" description="MIF4G" evidence="9">
    <location>
        <begin position="811"/>
        <end position="1062"/>
    </location>
</feature>
<dbReference type="Gene3D" id="1.25.40.180">
    <property type="match status" value="2"/>
</dbReference>
<comment type="subcellular location">
    <subcellularLocation>
        <location evidence="1">Cytoplasm</location>
    </subcellularLocation>
</comment>
<dbReference type="GO" id="GO:0003743">
    <property type="term" value="F:translation initiation factor activity"/>
    <property type="evidence" value="ECO:0007669"/>
    <property type="project" value="UniProtKB-KW"/>
</dbReference>
<dbReference type="SMART" id="SM00543">
    <property type="entry name" value="MIF4G"/>
    <property type="match status" value="2"/>
</dbReference>
<dbReference type="STRING" id="930992.A0A0D0AD04"/>
<dbReference type="PANTHER" id="PTHR23253">
    <property type="entry name" value="EUKARYOTIC TRANSLATION INITIATION FACTOR 4 GAMMA"/>
    <property type="match status" value="1"/>
</dbReference>
<dbReference type="InterPro" id="IPR022745">
    <property type="entry name" value="eIF4G1_eIF4E-bd"/>
</dbReference>
<evidence type="ECO:0000256" key="1">
    <source>
        <dbReference type="ARBA" id="ARBA00004496"/>
    </source>
</evidence>
<dbReference type="OrthoDB" id="514777at2759"/>
<comment type="similarity">
    <text evidence="2">Belongs to the eukaryotic initiation factor 4G family.</text>
</comment>
<protein>
    <recommendedName>
        <fullName evidence="9">MIF4G domain-containing protein</fullName>
    </recommendedName>
</protein>
<feature type="compositionally biased region" description="Basic and acidic residues" evidence="8">
    <location>
        <begin position="345"/>
        <end position="361"/>
    </location>
</feature>
<feature type="region of interest" description="Disordered" evidence="8">
    <location>
        <begin position="1099"/>
        <end position="1168"/>
    </location>
</feature>
<feature type="compositionally biased region" description="Polar residues" evidence="8">
    <location>
        <begin position="302"/>
        <end position="316"/>
    </location>
</feature>
<keyword evidence="6" id="KW-0694">RNA-binding</keyword>
<gene>
    <name evidence="10" type="ORF">CY34DRAFT_325907</name>
</gene>
<dbReference type="GO" id="GO:0010494">
    <property type="term" value="C:cytoplasmic stress granule"/>
    <property type="evidence" value="ECO:0007669"/>
    <property type="project" value="UniProtKB-ARBA"/>
</dbReference>
<keyword evidence="11" id="KW-1185">Reference proteome</keyword>
<feature type="domain" description="MIF4G" evidence="9">
    <location>
        <begin position="402"/>
        <end position="658"/>
    </location>
</feature>
<evidence type="ECO:0000256" key="3">
    <source>
        <dbReference type="ARBA" id="ARBA00022490"/>
    </source>
</evidence>
<dbReference type="InterPro" id="IPR036211">
    <property type="entry name" value="eIF4G_eIF4E-bd_sf"/>
</dbReference>
<feature type="region of interest" description="Disordered" evidence="8">
    <location>
        <begin position="284"/>
        <end position="370"/>
    </location>
</feature>
<dbReference type="Pfam" id="PF02854">
    <property type="entry name" value="MIF4G"/>
    <property type="match status" value="2"/>
</dbReference>
<evidence type="ECO:0000256" key="4">
    <source>
        <dbReference type="ARBA" id="ARBA00022540"/>
    </source>
</evidence>
<dbReference type="Pfam" id="PF12152">
    <property type="entry name" value="eIF_4G1"/>
    <property type="match status" value="1"/>
</dbReference>